<dbReference type="PANTHER" id="PTHR14396:SF10">
    <property type="entry name" value="CLASPIN"/>
    <property type="match status" value="1"/>
</dbReference>
<feature type="region of interest" description="Disordered" evidence="5">
    <location>
        <begin position="238"/>
        <end position="540"/>
    </location>
</feature>
<feature type="compositionally biased region" description="Basic and acidic residues" evidence="5">
    <location>
        <begin position="441"/>
        <end position="450"/>
    </location>
</feature>
<feature type="compositionally biased region" description="Polar residues" evidence="5">
    <location>
        <begin position="971"/>
        <end position="981"/>
    </location>
</feature>
<dbReference type="GO" id="GO:0005634">
    <property type="term" value="C:nucleus"/>
    <property type="evidence" value="ECO:0007669"/>
    <property type="project" value="UniProtKB-SubCell"/>
</dbReference>
<evidence type="ECO:0000259" key="6">
    <source>
        <dbReference type="Pfam" id="PF09444"/>
    </source>
</evidence>
<feature type="compositionally biased region" description="Acidic residues" evidence="5">
    <location>
        <begin position="465"/>
        <end position="502"/>
    </location>
</feature>
<feature type="compositionally biased region" description="Acidic residues" evidence="5">
    <location>
        <begin position="994"/>
        <end position="1003"/>
    </location>
</feature>
<dbReference type="GO" id="GO:0010997">
    <property type="term" value="F:anaphase-promoting complex binding"/>
    <property type="evidence" value="ECO:0007669"/>
    <property type="project" value="TreeGrafter"/>
</dbReference>
<dbReference type="KEGG" id="clus:A9F13_03g03190"/>
<feature type="compositionally biased region" description="Acidic residues" evidence="5">
    <location>
        <begin position="1018"/>
        <end position="1030"/>
    </location>
</feature>
<name>A0AA91Q322_CLALS</name>
<feature type="compositionally biased region" description="Acidic residues" evidence="5">
    <location>
        <begin position="767"/>
        <end position="780"/>
    </location>
</feature>
<gene>
    <name evidence="7" type="ORF">A9F13_03g03190</name>
</gene>
<keyword evidence="4" id="KW-0175">Coiled coil</keyword>
<feature type="region of interest" description="Disordered" evidence="5">
    <location>
        <begin position="179"/>
        <end position="209"/>
    </location>
</feature>
<feature type="compositionally biased region" description="Basic and acidic residues" evidence="5">
    <location>
        <begin position="1004"/>
        <end position="1017"/>
    </location>
</feature>
<feature type="compositionally biased region" description="Basic and acidic residues" evidence="5">
    <location>
        <begin position="90"/>
        <end position="105"/>
    </location>
</feature>
<dbReference type="PANTHER" id="PTHR14396">
    <property type="entry name" value="CLASPIN"/>
    <property type="match status" value="1"/>
</dbReference>
<sequence length="1123" mass="125837">MADLSILERVKKRLFTDDTQVIPDFEQSILFSDKTQQIGAVRLPQLPLDEMEFAERDTNAGVNTEKDQNEATEWGKENIDATTGSKKSHHEPIDSERTRIDKLFEDSESGGVGNGSYDGRKTFGSQEAPENGSHDGRKTFGSQDALENGSQTAAEPLDFDARVAALVEQKRLERLRAVEAEEAQWRDGPAVDSSTQGGPKGATKKELEKMEQLLYTQKRSRPIAPAFARRAANPLSRLVAELDSDEESNQVNGDELGENVQTANEKHESSDKHDSAGGETKEVSPEDNSPSSDHSDDELNVLDLITQPTQPAPRRKRNPIDDYAQRLLQRAESNVVLDDSDTEGTPDVPEMTKEQRLAVKKRYSRRPDQMRATSKFHPPRARTAEARLADQLRRANARQLREARSADPDAALLEEIEQEEEEMGTLLEREMERVRRLRKRERAEAEKKEDEEYAPGDSDASVPDSDGDSVNDSEVGEEDEGDDDDDDHDDNGDDEDELEGDENTASRRRARRVVESDAEEERHDDSYMFGGGSERDEDGELMQIQSDGVREPSPLDVAAIVPTERSRFRLFDNLEQRAAPAVAETSIDESFGPAPSFVDLPTQDTQRVKPTQADEPTQADTSTQADNSQADKLPDRPTQTDRPSHTDLLTQAELTQPDGTSTQADATTMHDALAGDESDGDYPAAVHRGKLEVQNSVVTTDMDAEKDAEKEAERAAEALALFEARIRRKELRARRRRKELERRGVGAIVEGEAEESEDEWKGVGGADVDESDQADSEDERMIDNTFNLVLNDEEVRRKFMEQYRVKDRKELEKLMDDVKNHRLSKRARAGKFDVELSDEEDELLMAYRRQKLQEQKQRLLANKQLQRLAKNDRAQAFFESIQDEPVSIALDESDGESPAPSTIPEDEDGTDTPKEPRRIVIEESFVQQQLSFLSKTAEDDYMAIQEESSRQHGDDNDDDDDVEDLAALKSRSLSNLYNRTNSPEERGKRSYEEVLTDEDIDNEQIDRGKSEKIQKDDGDNDDDDDDDDDAGFPLFKRPSVVGSFRSFHEKQGVQVSTKSFSGVTVSKQYKVASGAKASISYLSKASKSGQKNAVRSLKVKQIEETIDRSRSGGSFFGKGSNFS</sequence>
<feature type="domain" description="DNA replication checkpoint mediator MRC1" evidence="6">
    <location>
        <begin position="743"/>
        <end position="880"/>
    </location>
</feature>
<protein>
    <submittedName>
        <fullName evidence="7">Chromatin-modulating protein</fullName>
    </submittedName>
</protein>
<dbReference type="Proteomes" id="UP000195602">
    <property type="component" value="Unassembled WGS sequence"/>
</dbReference>
<dbReference type="InterPro" id="IPR018564">
    <property type="entry name" value="Repl_chkpnt_MRC1_dom"/>
</dbReference>
<evidence type="ECO:0000313" key="7">
    <source>
        <dbReference type="EMBL" id="OVF10169.1"/>
    </source>
</evidence>
<feature type="compositionally biased region" description="Acidic residues" evidence="5">
    <location>
        <begin position="955"/>
        <end position="964"/>
    </location>
</feature>
<feature type="region of interest" description="Disordered" evidence="5">
    <location>
        <begin position="749"/>
        <end position="782"/>
    </location>
</feature>
<dbReference type="EMBL" id="LYUB02000003">
    <property type="protein sequence ID" value="OVF10169.1"/>
    <property type="molecule type" value="Genomic_DNA"/>
</dbReference>
<dbReference type="GO" id="GO:0033314">
    <property type="term" value="P:mitotic DNA replication checkpoint signaling"/>
    <property type="evidence" value="ECO:0007669"/>
    <property type="project" value="TreeGrafter"/>
</dbReference>
<accession>A0AA91Q322</accession>
<feature type="region of interest" description="Disordered" evidence="5">
    <location>
        <begin position="578"/>
        <end position="688"/>
    </location>
</feature>
<evidence type="ECO:0000313" key="8">
    <source>
        <dbReference type="Proteomes" id="UP000195602"/>
    </source>
</evidence>
<feature type="compositionally biased region" description="Acidic residues" evidence="5">
    <location>
        <begin position="412"/>
        <end position="423"/>
    </location>
</feature>
<organism evidence="7 8">
    <name type="scientific">Clavispora lusitaniae</name>
    <name type="common">Candida lusitaniae</name>
    <dbReference type="NCBI Taxonomy" id="36911"/>
    <lineage>
        <taxon>Eukaryota</taxon>
        <taxon>Fungi</taxon>
        <taxon>Dikarya</taxon>
        <taxon>Ascomycota</taxon>
        <taxon>Saccharomycotina</taxon>
        <taxon>Pichiomycetes</taxon>
        <taxon>Metschnikowiaceae</taxon>
        <taxon>Clavispora</taxon>
    </lineage>
</organism>
<keyword evidence="3" id="KW-0539">Nucleus</keyword>
<feature type="compositionally biased region" description="Polar residues" evidence="5">
    <location>
        <begin position="602"/>
        <end position="630"/>
    </location>
</feature>
<evidence type="ECO:0000256" key="3">
    <source>
        <dbReference type="ARBA" id="ARBA00023242"/>
    </source>
</evidence>
<comment type="caution">
    <text evidence="7">The sequence shown here is derived from an EMBL/GenBank/DDBJ whole genome shotgun (WGS) entry which is preliminary data.</text>
</comment>
<dbReference type="InterPro" id="IPR024146">
    <property type="entry name" value="Claspin"/>
</dbReference>
<feature type="region of interest" description="Disordered" evidence="5">
    <location>
        <begin position="883"/>
        <end position="918"/>
    </location>
</feature>
<feature type="compositionally biased region" description="Basic and acidic residues" evidence="5">
    <location>
        <begin position="982"/>
        <end position="992"/>
    </location>
</feature>
<feature type="compositionally biased region" description="Basic and acidic residues" evidence="5">
    <location>
        <begin position="512"/>
        <end position="526"/>
    </location>
</feature>
<feature type="compositionally biased region" description="Polar residues" evidence="5">
    <location>
        <begin position="647"/>
        <end position="666"/>
    </location>
</feature>
<comment type="subcellular location">
    <subcellularLocation>
        <location evidence="1">Nucleus</location>
    </subcellularLocation>
</comment>
<dbReference type="Pfam" id="PF09444">
    <property type="entry name" value="MRC1"/>
    <property type="match status" value="1"/>
</dbReference>
<evidence type="ECO:0000256" key="4">
    <source>
        <dbReference type="SAM" id="Coils"/>
    </source>
</evidence>
<reference evidence="7 8" key="1">
    <citation type="submission" date="2017-04" db="EMBL/GenBank/DDBJ databases">
        <title>Draft genome of the yeast Clavispora lusitaniae type strain CBS 6936.</title>
        <authorList>
            <person name="Durrens P."/>
            <person name="Klopp C."/>
            <person name="Biteau N."/>
            <person name="Fitton-Ouhabi V."/>
            <person name="Dementhon K."/>
            <person name="Accoceberry I."/>
            <person name="Sherman D.J."/>
            <person name="Noel T."/>
        </authorList>
    </citation>
    <scope>NUCLEOTIDE SEQUENCE [LARGE SCALE GENOMIC DNA]</scope>
    <source>
        <strain evidence="7 8">CBS 6936</strain>
    </source>
</reference>
<evidence type="ECO:0000256" key="2">
    <source>
        <dbReference type="ARBA" id="ARBA00022553"/>
    </source>
</evidence>
<feature type="compositionally biased region" description="Basic and acidic residues" evidence="5">
    <location>
        <begin position="632"/>
        <end position="645"/>
    </location>
</feature>
<evidence type="ECO:0000256" key="1">
    <source>
        <dbReference type="ARBA" id="ARBA00004123"/>
    </source>
</evidence>
<dbReference type="AlphaFoldDB" id="A0AA91Q322"/>
<proteinExistence type="predicted"/>
<feature type="compositionally biased region" description="Basic and acidic residues" evidence="5">
    <location>
        <begin position="55"/>
        <end position="79"/>
    </location>
</feature>
<evidence type="ECO:0000256" key="5">
    <source>
        <dbReference type="SAM" id="MobiDB-lite"/>
    </source>
</evidence>
<dbReference type="GO" id="GO:0007095">
    <property type="term" value="P:mitotic G2 DNA damage checkpoint signaling"/>
    <property type="evidence" value="ECO:0007669"/>
    <property type="project" value="TreeGrafter"/>
</dbReference>
<feature type="coiled-coil region" evidence="4">
    <location>
        <begin position="705"/>
        <end position="743"/>
    </location>
</feature>
<feature type="compositionally biased region" description="Basic and acidic residues" evidence="5">
    <location>
        <begin position="264"/>
        <end position="284"/>
    </location>
</feature>
<keyword evidence="2" id="KW-0597">Phosphoprotein</keyword>
<feature type="region of interest" description="Disordered" evidence="5">
    <location>
        <begin position="55"/>
        <end position="157"/>
    </location>
</feature>
<feature type="compositionally biased region" description="Basic and acidic residues" evidence="5">
    <location>
        <begin position="382"/>
        <end position="407"/>
    </location>
</feature>
<feature type="region of interest" description="Disordered" evidence="5">
    <location>
        <begin position="937"/>
        <end position="1035"/>
    </location>
</feature>